<gene>
    <name evidence="1" type="ORF">BHS09_00295</name>
</gene>
<dbReference type="SUPFAM" id="SSF53474">
    <property type="entry name" value="alpha/beta-Hydrolases"/>
    <property type="match status" value="1"/>
</dbReference>
<proteinExistence type="predicted"/>
<dbReference type="EMBL" id="CP017174">
    <property type="protein sequence ID" value="QDE65571.1"/>
    <property type="molecule type" value="Genomic_DNA"/>
</dbReference>
<evidence type="ECO:0008006" key="3">
    <source>
        <dbReference type="Google" id="ProtNLM"/>
    </source>
</evidence>
<dbReference type="Proteomes" id="UP000320179">
    <property type="component" value="Chromosome"/>
</dbReference>
<organism evidence="1 2">
    <name type="scientific">Myxococcus xanthus</name>
    <dbReference type="NCBI Taxonomy" id="34"/>
    <lineage>
        <taxon>Bacteria</taxon>
        <taxon>Pseudomonadati</taxon>
        <taxon>Myxococcota</taxon>
        <taxon>Myxococcia</taxon>
        <taxon>Myxococcales</taxon>
        <taxon>Cystobacterineae</taxon>
        <taxon>Myxococcaceae</taxon>
        <taxon>Myxococcus</taxon>
    </lineage>
</organism>
<name>A0AAF1D7Y7_MYXXA</name>
<dbReference type="RefSeq" id="WP_140796858.1">
    <property type="nucleotide sequence ID" value="NZ_CP017173.1"/>
</dbReference>
<dbReference type="Gene3D" id="3.40.50.1820">
    <property type="entry name" value="alpha/beta hydrolase"/>
    <property type="match status" value="1"/>
</dbReference>
<dbReference type="AlphaFoldDB" id="A0AAF1D7Y7"/>
<evidence type="ECO:0000313" key="1">
    <source>
        <dbReference type="EMBL" id="QDE65571.1"/>
    </source>
</evidence>
<evidence type="ECO:0000313" key="2">
    <source>
        <dbReference type="Proteomes" id="UP000320179"/>
    </source>
</evidence>
<accession>A0AAF1D7Y7</accession>
<protein>
    <recommendedName>
        <fullName evidence="3">Alpha/beta hydrolase</fullName>
    </recommendedName>
</protein>
<sequence>MTPRFARELRALEGLPLGLLGARSPEVLLAQPCRALARTLSHARLGILPGQGHVAHVTAPELLAREVSAFLRE</sequence>
<reference evidence="1 2" key="1">
    <citation type="journal article" date="2019" name="Science">
        <title>Social genes are selection hotspots in kin groups of a soil microbe.</title>
        <authorList>
            <person name="Wielgoss S."/>
            <person name="Wolfensberger R."/>
            <person name="Sun L."/>
            <person name="Fiegna F."/>
            <person name="Velicer G.J."/>
        </authorList>
    </citation>
    <scope>NUCLEOTIDE SEQUENCE [LARGE SCALE GENOMIC DNA]</scope>
    <source>
        <strain evidence="1 2">MC3.5.9c15</strain>
    </source>
</reference>
<dbReference type="InterPro" id="IPR029058">
    <property type="entry name" value="AB_hydrolase_fold"/>
</dbReference>